<evidence type="ECO:0000256" key="1">
    <source>
        <dbReference type="SAM" id="MobiDB-lite"/>
    </source>
</evidence>
<feature type="chain" id="PRO_5026722247" evidence="2">
    <location>
        <begin position="19"/>
        <end position="195"/>
    </location>
</feature>
<organism evidence="3">
    <name type="scientific">uncultured Lysobacter sp</name>
    <dbReference type="NCBI Taxonomy" id="271060"/>
    <lineage>
        <taxon>Bacteria</taxon>
        <taxon>Pseudomonadati</taxon>
        <taxon>Pseudomonadota</taxon>
        <taxon>Gammaproteobacteria</taxon>
        <taxon>Lysobacterales</taxon>
        <taxon>Lysobacteraceae</taxon>
        <taxon>Lysobacter</taxon>
        <taxon>environmental samples</taxon>
    </lineage>
</organism>
<proteinExistence type="predicted"/>
<dbReference type="Pfam" id="PF04214">
    <property type="entry name" value="DUF411"/>
    <property type="match status" value="1"/>
</dbReference>
<evidence type="ECO:0000256" key="2">
    <source>
        <dbReference type="SAM" id="SignalP"/>
    </source>
</evidence>
<dbReference type="AlphaFoldDB" id="A0A6J4L0D7"/>
<keyword evidence="2" id="KW-0732">Signal</keyword>
<feature type="signal peptide" evidence="2">
    <location>
        <begin position="1"/>
        <end position="18"/>
    </location>
</feature>
<accession>A0A6J4L0D7</accession>
<dbReference type="PROSITE" id="PS51257">
    <property type="entry name" value="PROKAR_LIPOPROTEIN"/>
    <property type="match status" value="1"/>
</dbReference>
<sequence>MKALCAPIAAGFMFTALAACAQAPQAPANADTAAASSPAARAQPTPRATPPAASGGATTQRKAVALDASLPKVVVHKSPTCGCCTAWVEHMRMHGFAVTVNDTDALEPIKQRLGVPMGKGSCHTAEVGRYVVEGHVPAQDIKRLIARNDDSRGLVLPGMPAGSPGMEMPDGSVQRYTVERIDAQGATHAFATHGE</sequence>
<feature type="region of interest" description="Disordered" evidence="1">
    <location>
        <begin position="31"/>
        <end position="60"/>
    </location>
</feature>
<reference evidence="3" key="1">
    <citation type="submission" date="2020-02" db="EMBL/GenBank/DDBJ databases">
        <authorList>
            <person name="Meier V. D."/>
        </authorList>
    </citation>
    <scope>NUCLEOTIDE SEQUENCE</scope>
    <source>
        <strain evidence="3">AVDCRST_MAG71</strain>
    </source>
</reference>
<protein>
    <submittedName>
        <fullName evidence="3">CopG protein</fullName>
    </submittedName>
</protein>
<dbReference type="InterPro" id="IPR007332">
    <property type="entry name" value="DUF411"/>
</dbReference>
<gene>
    <name evidence="3" type="ORF">AVDCRST_MAG71-1146</name>
</gene>
<name>A0A6J4L0D7_9GAMM</name>
<feature type="compositionally biased region" description="Low complexity" evidence="1">
    <location>
        <begin position="31"/>
        <end position="59"/>
    </location>
</feature>
<dbReference type="EMBL" id="CADCUA010000300">
    <property type="protein sequence ID" value="CAA9318844.1"/>
    <property type="molecule type" value="Genomic_DNA"/>
</dbReference>
<evidence type="ECO:0000313" key="3">
    <source>
        <dbReference type="EMBL" id="CAA9318844.1"/>
    </source>
</evidence>